<feature type="transmembrane region" description="Helical" evidence="8">
    <location>
        <begin position="64"/>
        <end position="85"/>
    </location>
</feature>
<accession>A0A2I1ILL0</accession>
<evidence type="ECO:0000256" key="7">
    <source>
        <dbReference type="ARBA" id="ARBA00023136"/>
    </source>
</evidence>
<dbReference type="PANTHER" id="PTHR32024:SF1">
    <property type="entry name" value="KTR SYSTEM POTASSIUM UPTAKE PROTEIN B"/>
    <property type="match status" value="1"/>
</dbReference>
<evidence type="ECO:0000313" key="10">
    <source>
        <dbReference type="Proteomes" id="UP000235122"/>
    </source>
</evidence>
<feature type="transmembrane region" description="Helical" evidence="8">
    <location>
        <begin position="456"/>
        <end position="478"/>
    </location>
</feature>
<feature type="transmembrane region" description="Helical" evidence="8">
    <location>
        <begin position="208"/>
        <end position="228"/>
    </location>
</feature>
<feature type="transmembrane region" description="Helical" evidence="8">
    <location>
        <begin position="281"/>
        <end position="298"/>
    </location>
</feature>
<comment type="subcellular location">
    <subcellularLocation>
        <location evidence="1">Cell membrane</location>
        <topology evidence="1">Multi-pass membrane protein</topology>
    </subcellularLocation>
</comment>
<reference evidence="9 10" key="1">
    <citation type="submission" date="2017-12" db="EMBL/GenBank/DDBJ databases">
        <title>Phylogenetic diversity of female urinary microbiome.</title>
        <authorList>
            <person name="Thomas-White K."/>
            <person name="Wolfe A.J."/>
        </authorList>
    </citation>
    <scope>NUCLEOTIDE SEQUENCE [LARGE SCALE GENOMIC DNA]</scope>
    <source>
        <strain evidence="9 10">UMB0402</strain>
    </source>
</reference>
<evidence type="ECO:0000256" key="1">
    <source>
        <dbReference type="ARBA" id="ARBA00004651"/>
    </source>
</evidence>
<feature type="transmembrane region" description="Helical" evidence="8">
    <location>
        <begin position="126"/>
        <end position="149"/>
    </location>
</feature>
<name>A0A2I1ILL0_9ACTO</name>
<dbReference type="GeneID" id="35867473"/>
<feature type="transmembrane region" description="Helical" evidence="8">
    <location>
        <begin position="348"/>
        <end position="377"/>
    </location>
</feature>
<dbReference type="GO" id="GO:0008324">
    <property type="term" value="F:monoatomic cation transmembrane transporter activity"/>
    <property type="evidence" value="ECO:0007669"/>
    <property type="project" value="InterPro"/>
</dbReference>
<feature type="transmembrane region" description="Helical" evidence="8">
    <location>
        <begin position="169"/>
        <end position="196"/>
    </location>
</feature>
<evidence type="ECO:0000256" key="8">
    <source>
        <dbReference type="SAM" id="Phobius"/>
    </source>
</evidence>
<sequence>MARRAYSRPAGRIRALEVPKDAIEEPPSLDFSRTDNATSADVSTSFGRIKLYVDKVAKQSPARLAILTFLTIIAVVTVALELPFATQSGHRAPFVDALFTGTSAVCVTGLTTVNTASYWSVFGQAVILVAIKVGGLGVMTLASILALAVSRHIGLTQRMLAATETKTDSLGAVGSLVKAVVVTSFTMEGLLFIIMLPRFVMLGENFKTAVWHSFFMAISAFNNAGFVVLPEGMNAYFADWWIMMPIIVGMFVGALGFPVTLDIARRWRNPRLWTLHTKMTLTTYVLLIIGAAAILGASEWDNPQTLQPMPPHAKMLTSLLLGVNSRSLGISTINVADETSATWFLQDILMFIGGGSASTAGGIKVTTLAVMVLAIVAEARGDRDIEAFGRRIPPQTVRLSVAVVSIGSLLVAISIFGLLVFTNFSLDEISFEVISAFATVGLSTGITPLLPAAGKYLLTALMFSGRMGTMTVAAALALRERRRVIRMPEERPAIG</sequence>
<evidence type="ECO:0000256" key="3">
    <source>
        <dbReference type="ARBA" id="ARBA00022475"/>
    </source>
</evidence>
<feature type="transmembrane region" description="Helical" evidence="8">
    <location>
        <begin position="97"/>
        <end position="119"/>
    </location>
</feature>
<evidence type="ECO:0000256" key="4">
    <source>
        <dbReference type="ARBA" id="ARBA00022692"/>
    </source>
</evidence>
<proteinExistence type="predicted"/>
<dbReference type="Pfam" id="PF02386">
    <property type="entry name" value="TrkH"/>
    <property type="match status" value="1"/>
</dbReference>
<dbReference type="GO" id="GO:0005886">
    <property type="term" value="C:plasma membrane"/>
    <property type="evidence" value="ECO:0007669"/>
    <property type="project" value="UniProtKB-SubCell"/>
</dbReference>
<dbReference type="Proteomes" id="UP000235122">
    <property type="component" value="Unassembled WGS sequence"/>
</dbReference>
<keyword evidence="4 8" id="KW-0812">Transmembrane</keyword>
<comment type="caution">
    <text evidence="9">The sequence shown here is derived from an EMBL/GenBank/DDBJ whole genome shotgun (WGS) entry which is preliminary data.</text>
</comment>
<evidence type="ECO:0000313" key="9">
    <source>
        <dbReference type="EMBL" id="PKY72013.1"/>
    </source>
</evidence>
<dbReference type="RefSeq" id="WP_024331362.1">
    <property type="nucleotide sequence ID" value="NZ_JASOXK010000003.1"/>
</dbReference>
<protein>
    <submittedName>
        <fullName evidence="9">Potassium transporter Trk</fullName>
    </submittedName>
</protein>
<feature type="transmembrane region" description="Helical" evidence="8">
    <location>
        <begin position="397"/>
        <end position="421"/>
    </location>
</feature>
<keyword evidence="2" id="KW-0813">Transport</keyword>
<feature type="transmembrane region" description="Helical" evidence="8">
    <location>
        <begin position="240"/>
        <end position="261"/>
    </location>
</feature>
<keyword evidence="10" id="KW-1185">Reference proteome</keyword>
<keyword evidence="7 8" id="KW-0472">Membrane</keyword>
<keyword evidence="5 8" id="KW-1133">Transmembrane helix</keyword>
<dbReference type="GO" id="GO:0030001">
    <property type="term" value="P:metal ion transport"/>
    <property type="evidence" value="ECO:0007669"/>
    <property type="project" value="UniProtKB-ARBA"/>
</dbReference>
<evidence type="ECO:0000256" key="2">
    <source>
        <dbReference type="ARBA" id="ARBA00022448"/>
    </source>
</evidence>
<gene>
    <name evidence="9" type="ORF">CYJ19_07310</name>
</gene>
<organism evidence="9 10">
    <name type="scientific">Winkia neuii</name>
    <dbReference type="NCBI Taxonomy" id="33007"/>
    <lineage>
        <taxon>Bacteria</taxon>
        <taxon>Bacillati</taxon>
        <taxon>Actinomycetota</taxon>
        <taxon>Actinomycetes</taxon>
        <taxon>Actinomycetales</taxon>
        <taxon>Actinomycetaceae</taxon>
        <taxon>Winkia</taxon>
    </lineage>
</organism>
<dbReference type="AlphaFoldDB" id="A0A2I1ILL0"/>
<dbReference type="EMBL" id="PKKO01000004">
    <property type="protein sequence ID" value="PKY72013.1"/>
    <property type="molecule type" value="Genomic_DNA"/>
</dbReference>
<evidence type="ECO:0000256" key="5">
    <source>
        <dbReference type="ARBA" id="ARBA00022989"/>
    </source>
</evidence>
<dbReference type="STRING" id="33007.HMPREF3198_00427"/>
<dbReference type="InterPro" id="IPR003445">
    <property type="entry name" value="Cat_transpt"/>
</dbReference>
<dbReference type="PANTHER" id="PTHR32024">
    <property type="entry name" value="TRK SYSTEM POTASSIUM UPTAKE PROTEIN TRKG-RELATED"/>
    <property type="match status" value="1"/>
</dbReference>
<keyword evidence="6" id="KW-0406">Ion transport</keyword>
<keyword evidence="3" id="KW-1003">Cell membrane</keyword>
<evidence type="ECO:0000256" key="6">
    <source>
        <dbReference type="ARBA" id="ARBA00023065"/>
    </source>
</evidence>